<dbReference type="Proteomes" id="UP000256838">
    <property type="component" value="Unassembled WGS sequence"/>
</dbReference>
<dbReference type="EMBL" id="QRGA01000011">
    <property type="protein sequence ID" value="RDU96955.1"/>
    <property type="molecule type" value="Genomic_DNA"/>
</dbReference>
<dbReference type="RefSeq" id="WP_115535352.1">
    <property type="nucleotide sequence ID" value="NZ_QRGA01000011.1"/>
</dbReference>
<proteinExistence type="predicted"/>
<keyword evidence="2" id="KW-1185">Reference proteome</keyword>
<sequence>MPMVNRRAREMRGAQDACSFDLSELATLYGEAGLQTLLAVALDEFDCQHFAFDDAFHEAQWARAAHALHRLAGTAAFFVGDERMLEPLNRAERALRLADASLIGLAVPGARSTLAALRVAFVDERVKAGRAR</sequence>
<comment type="caution">
    <text evidence="1">The sequence shown here is derived from an EMBL/GenBank/DDBJ whole genome shotgun (WGS) entry which is preliminary data.</text>
</comment>
<name>A0A3D8JW73_9BURK</name>
<dbReference type="OrthoDB" id="9115291at2"/>
<accession>A0A3D8JW73</accession>
<dbReference type="AlphaFoldDB" id="A0A3D8JW73"/>
<evidence type="ECO:0008006" key="3">
    <source>
        <dbReference type="Google" id="ProtNLM"/>
    </source>
</evidence>
<protein>
    <recommendedName>
        <fullName evidence="3">HPt domain-containing protein</fullName>
    </recommendedName>
</protein>
<evidence type="ECO:0000313" key="1">
    <source>
        <dbReference type="EMBL" id="RDU96955.1"/>
    </source>
</evidence>
<organism evidence="1 2">
    <name type="scientific">Trinickia dinghuensis</name>
    <dbReference type="NCBI Taxonomy" id="2291023"/>
    <lineage>
        <taxon>Bacteria</taxon>
        <taxon>Pseudomonadati</taxon>
        <taxon>Pseudomonadota</taxon>
        <taxon>Betaproteobacteria</taxon>
        <taxon>Burkholderiales</taxon>
        <taxon>Burkholderiaceae</taxon>
        <taxon>Trinickia</taxon>
    </lineage>
</organism>
<gene>
    <name evidence="1" type="ORF">DWV00_20045</name>
</gene>
<evidence type="ECO:0000313" key="2">
    <source>
        <dbReference type="Proteomes" id="UP000256838"/>
    </source>
</evidence>
<reference evidence="1 2" key="1">
    <citation type="submission" date="2018-08" db="EMBL/GenBank/DDBJ databases">
        <title>Paraburkholderia sp. DHOM06 isolated from forest soil.</title>
        <authorList>
            <person name="Gao Z.-H."/>
            <person name="Qiu L.-H."/>
        </authorList>
    </citation>
    <scope>NUCLEOTIDE SEQUENCE [LARGE SCALE GENOMIC DNA]</scope>
    <source>
        <strain evidence="1 2">DHOM06</strain>
    </source>
</reference>